<proteinExistence type="predicted"/>
<evidence type="ECO:0000313" key="4">
    <source>
        <dbReference type="Proteomes" id="UP000619788"/>
    </source>
</evidence>
<sequence>MVRLGAGLRAAVAVSALGLLSGAFVVLSSGTAAANNAELVVDYRCTSGPEGIARNGSVDLRTTVSIPTTLSVGQPLSIGWAIGYKPGTSRFGSPDYFAAQGKVSVIGNLQLSGGWIGVLQPTGSLTQAGPLQPGTVLELPPSISDSAHTDRAAKVRITPQRLYVDFTPPEGEVMVNDDDPRVKYFPFPGNWYDLNDQPPNANDHHHDLHRTNTPGASASFEFTGTGIEYVARRDKDAGRVFFKIDGKVATPSYVDASKEPNGDPTNSSTEGGQTLWSFRGLDYGKHTIEIVDDGTDDKWTQLDAFRVITEELPSPPPQYRATCVLLSAPVAVDVTISDAPTATPTNTGTGTATPTGTSSPTGSTSPSPSGSGSPSPSGSNSNKSSSTPSASSSAAGTTPKPTLTVTTVVTPTRATPTTPQVTVIPQGGADTGVGPEQERPGLALVGAGSAMALGSVLGGVALKRRRSAHSGGRG</sequence>
<evidence type="ECO:0000256" key="2">
    <source>
        <dbReference type="SAM" id="SignalP"/>
    </source>
</evidence>
<feature type="compositionally biased region" description="Low complexity" evidence="1">
    <location>
        <begin position="339"/>
        <end position="426"/>
    </location>
</feature>
<gene>
    <name evidence="3" type="ORF">Psi01_19480</name>
</gene>
<evidence type="ECO:0000256" key="1">
    <source>
        <dbReference type="SAM" id="MobiDB-lite"/>
    </source>
</evidence>
<dbReference type="Proteomes" id="UP000619788">
    <property type="component" value="Unassembled WGS sequence"/>
</dbReference>
<dbReference type="Gene3D" id="2.60.120.260">
    <property type="entry name" value="Galactose-binding domain-like"/>
    <property type="match status" value="1"/>
</dbReference>
<dbReference type="EMBL" id="BOOJ01000018">
    <property type="protein sequence ID" value="GIH91318.1"/>
    <property type="molecule type" value="Genomic_DNA"/>
</dbReference>
<evidence type="ECO:0000313" key="3">
    <source>
        <dbReference type="EMBL" id="GIH91318.1"/>
    </source>
</evidence>
<reference evidence="3 4" key="1">
    <citation type="submission" date="2021-01" db="EMBL/GenBank/DDBJ databases">
        <title>Whole genome shotgun sequence of Planobispora siamensis NBRC 107568.</title>
        <authorList>
            <person name="Komaki H."/>
            <person name="Tamura T."/>
        </authorList>
    </citation>
    <scope>NUCLEOTIDE SEQUENCE [LARGE SCALE GENOMIC DNA]</scope>
    <source>
        <strain evidence="3 4">NBRC 107568</strain>
    </source>
</reference>
<name>A0A8J3SKJ1_9ACTN</name>
<dbReference type="AlphaFoldDB" id="A0A8J3SKJ1"/>
<protein>
    <submittedName>
        <fullName evidence="3">Uncharacterized protein</fullName>
    </submittedName>
</protein>
<feature type="region of interest" description="Disordered" evidence="1">
    <location>
        <begin position="253"/>
        <end position="274"/>
    </location>
</feature>
<keyword evidence="4" id="KW-1185">Reference proteome</keyword>
<accession>A0A8J3SKJ1</accession>
<comment type="caution">
    <text evidence="3">The sequence shown here is derived from an EMBL/GenBank/DDBJ whole genome shotgun (WGS) entry which is preliminary data.</text>
</comment>
<feature type="chain" id="PRO_5035224724" evidence="2">
    <location>
        <begin position="35"/>
        <end position="474"/>
    </location>
</feature>
<organism evidence="3 4">
    <name type="scientific">Planobispora siamensis</name>
    <dbReference type="NCBI Taxonomy" id="936338"/>
    <lineage>
        <taxon>Bacteria</taxon>
        <taxon>Bacillati</taxon>
        <taxon>Actinomycetota</taxon>
        <taxon>Actinomycetes</taxon>
        <taxon>Streptosporangiales</taxon>
        <taxon>Streptosporangiaceae</taxon>
        <taxon>Planobispora</taxon>
    </lineage>
</organism>
<feature type="compositionally biased region" description="Polar residues" evidence="1">
    <location>
        <begin position="263"/>
        <end position="274"/>
    </location>
</feature>
<feature type="signal peptide" evidence="2">
    <location>
        <begin position="1"/>
        <end position="34"/>
    </location>
</feature>
<keyword evidence="2" id="KW-0732">Signal</keyword>
<feature type="region of interest" description="Disordered" evidence="1">
    <location>
        <begin position="338"/>
        <end position="440"/>
    </location>
</feature>